<dbReference type="Proteomes" id="UP000887572">
    <property type="component" value="Unplaced"/>
</dbReference>
<reference evidence="2" key="1">
    <citation type="submission" date="2022-11" db="UniProtKB">
        <authorList>
            <consortium name="WormBaseParasite"/>
        </authorList>
    </citation>
    <scope>IDENTIFICATION</scope>
</reference>
<protein>
    <submittedName>
        <fullName evidence="2">Uncharacterized protein</fullName>
    </submittedName>
</protein>
<name>A0A914IBG1_GLORO</name>
<dbReference type="WBParaSite" id="Gr19_v10_g8397.t1">
    <property type="protein sequence ID" value="Gr19_v10_g8397.t1"/>
    <property type="gene ID" value="Gr19_v10_g8397"/>
</dbReference>
<accession>A0A914IBG1</accession>
<sequence>MMLHKMTCDHTEVISQKTYADRRGPLMRKKMKTIICGGGVTRRLTQKRGHLMMKMMTVTGVGVEGAKWKVCSKKQGTKDRVSGAFGKTAKF</sequence>
<organism evidence="1 2">
    <name type="scientific">Globodera rostochiensis</name>
    <name type="common">Golden nematode worm</name>
    <name type="synonym">Heterodera rostochiensis</name>
    <dbReference type="NCBI Taxonomy" id="31243"/>
    <lineage>
        <taxon>Eukaryota</taxon>
        <taxon>Metazoa</taxon>
        <taxon>Ecdysozoa</taxon>
        <taxon>Nematoda</taxon>
        <taxon>Chromadorea</taxon>
        <taxon>Rhabditida</taxon>
        <taxon>Tylenchina</taxon>
        <taxon>Tylenchomorpha</taxon>
        <taxon>Tylenchoidea</taxon>
        <taxon>Heteroderidae</taxon>
        <taxon>Heteroderinae</taxon>
        <taxon>Globodera</taxon>
    </lineage>
</organism>
<proteinExistence type="predicted"/>
<keyword evidence="1" id="KW-1185">Reference proteome</keyword>
<dbReference type="AlphaFoldDB" id="A0A914IBG1"/>
<evidence type="ECO:0000313" key="2">
    <source>
        <dbReference type="WBParaSite" id="Gr19_v10_g8397.t1"/>
    </source>
</evidence>
<evidence type="ECO:0000313" key="1">
    <source>
        <dbReference type="Proteomes" id="UP000887572"/>
    </source>
</evidence>